<dbReference type="Gene3D" id="3.80.10.10">
    <property type="entry name" value="Ribonuclease Inhibitor"/>
    <property type="match status" value="1"/>
</dbReference>
<reference evidence="4" key="1">
    <citation type="submission" date="2022-11" db="UniProtKB">
        <authorList>
            <consortium name="WormBaseParasite"/>
        </authorList>
    </citation>
    <scope>IDENTIFICATION</scope>
</reference>
<protein>
    <submittedName>
        <fullName evidence="4">F-box domain-containing protein</fullName>
    </submittedName>
</protein>
<dbReference type="InterPro" id="IPR001810">
    <property type="entry name" value="F-box_dom"/>
</dbReference>
<evidence type="ECO:0000313" key="4">
    <source>
        <dbReference type="WBParaSite" id="jg14203"/>
    </source>
</evidence>
<dbReference type="Proteomes" id="UP000887574">
    <property type="component" value="Unplaced"/>
</dbReference>
<dbReference type="InterPro" id="IPR036047">
    <property type="entry name" value="F-box-like_dom_sf"/>
</dbReference>
<dbReference type="SUPFAM" id="SSF81383">
    <property type="entry name" value="F-box domain"/>
    <property type="match status" value="1"/>
</dbReference>
<dbReference type="Pfam" id="PF00646">
    <property type="entry name" value="F-box"/>
    <property type="match status" value="1"/>
</dbReference>
<organism evidence="3 4">
    <name type="scientific">Ditylenchus dipsaci</name>
    <dbReference type="NCBI Taxonomy" id="166011"/>
    <lineage>
        <taxon>Eukaryota</taxon>
        <taxon>Metazoa</taxon>
        <taxon>Ecdysozoa</taxon>
        <taxon>Nematoda</taxon>
        <taxon>Chromadorea</taxon>
        <taxon>Rhabditida</taxon>
        <taxon>Tylenchina</taxon>
        <taxon>Tylenchomorpha</taxon>
        <taxon>Sphaerularioidea</taxon>
        <taxon>Anguinidae</taxon>
        <taxon>Anguininae</taxon>
        <taxon>Ditylenchus</taxon>
    </lineage>
</organism>
<feature type="domain" description="F-box" evidence="2">
    <location>
        <begin position="63"/>
        <end position="100"/>
    </location>
</feature>
<evidence type="ECO:0000259" key="2">
    <source>
        <dbReference type="Pfam" id="PF00646"/>
    </source>
</evidence>
<evidence type="ECO:0000313" key="3">
    <source>
        <dbReference type="Proteomes" id="UP000887574"/>
    </source>
</evidence>
<dbReference type="Gene3D" id="1.20.1280.50">
    <property type="match status" value="1"/>
</dbReference>
<feature type="region of interest" description="Disordered" evidence="1">
    <location>
        <begin position="1"/>
        <end position="29"/>
    </location>
</feature>
<evidence type="ECO:0000256" key="1">
    <source>
        <dbReference type="SAM" id="MobiDB-lite"/>
    </source>
</evidence>
<dbReference type="WBParaSite" id="jg14203">
    <property type="protein sequence ID" value="jg14203"/>
    <property type="gene ID" value="jg14203"/>
</dbReference>
<name>A0A915D0D0_9BILA</name>
<proteinExistence type="predicted"/>
<dbReference type="SUPFAM" id="SSF52047">
    <property type="entry name" value="RNI-like"/>
    <property type="match status" value="1"/>
</dbReference>
<sequence>MMKRKDFEPDVESDDMTTVKRFRDDDDDGEEDLIADSSTIFIAKAPSLNSAVAGETSAALVDCLYEDVLIEIFRWLPFKDRICIEQVSKKWNQAAKKSWSNIRCMHSQKYGRSISNQYLRRGGRFVHTLDTSNLEYTNAEICETLSLTPNVKHVKLEVRNEAHVLTKLMEFSSQLKSLSISLKRKPTAKTLNKLFSKCSQLEHLELVKVRGYRFESLPSSLKVLIINEVDSEQLAGVLIEQNIALKALCLPLNYREPDPCRFLTGINLTKLRHLSIHISYASWLSLRSVAYQLSHLLSLDLRITHHAELENEMVETIVTNMQQLQCLSIKSNFREAPANFFKLSNLKNLSHVLLYWVGPQSTCELLRALILVGKLQYFVTNSDLPMDLVCEAMCKCKCLTHFLAYDVVEWSGEALIHRALDQIFGQGTAPTSPYDPRIRHFFLGYNKFEFAASHPWAVFYQHESNFPEKQFSEYRVFPREIRAW</sequence>
<dbReference type="AlphaFoldDB" id="A0A915D0D0"/>
<accession>A0A915D0D0</accession>
<keyword evidence="3" id="KW-1185">Reference proteome</keyword>
<dbReference type="InterPro" id="IPR032675">
    <property type="entry name" value="LRR_dom_sf"/>
</dbReference>